<evidence type="ECO:0000313" key="2">
    <source>
        <dbReference type="EMBL" id="SFI30270.1"/>
    </source>
</evidence>
<evidence type="ECO:0000256" key="1">
    <source>
        <dbReference type="SAM" id="Phobius"/>
    </source>
</evidence>
<sequence length="242" mass="28572">MRQTKTQKNFHKEMKQLKDNEIFNRNIRNRTVTFHEENRSWGRRHSLVRIVMVLWSTFALMTWILPVFGINPYSIFNHTRNHPNNALKIADTEMVNQEIIPNNFNKIVAYIDKTSAMEQDISSMMNQLSHIIQSGQTDPLGIQTLYSQVENLKRETFSNELIFSELNKRNQELLNIVEAILLIVIESEGSFDQHARSQIDQHYREMESLINQRLPIMIRLFQENNIQYTLNEDGSMTYSPIQ</sequence>
<protein>
    <submittedName>
        <fullName evidence="2">Uncharacterized protein</fullName>
    </submittedName>
</protein>
<keyword evidence="1" id="KW-0472">Membrane</keyword>
<dbReference type="EMBL" id="FOQA01000011">
    <property type="protein sequence ID" value="SFI30270.1"/>
    <property type="molecule type" value="Genomic_DNA"/>
</dbReference>
<name>A0A1I3H3Y9_9FIRM</name>
<dbReference type="Proteomes" id="UP000199287">
    <property type="component" value="Unassembled WGS sequence"/>
</dbReference>
<keyword evidence="3" id="KW-1185">Reference proteome</keyword>
<gene>
    <name evidence="2" type="ORF">SAMN05192551_11142</name>
</gene>
<dbReference type="STRING" id="69895.SAMN05192551_11142"/>
<reference evidence="3" key="1">
    <citation type="submission" date="2016-10" db="EMBL/GenBank/DDBJ databases">
        <authorList>
            <person name="Varghese N."/>
            <person name="Submissions S."/>
        </authorList>
    </citation>
    <scope>NUCLEOTIDE SEQUENCE [LARGE SCALE GENOMIC DNA]</scope>
    <source>
        <strain evidence="3">Z-7934</strain>
    </source>
</reference>
<evidence type="ECO:0000313" key="3">
    <source>
        <dbReference type="Proteomes" id="UP000199287"/>
    </source>
</evidence>
<feature type="transmembrane region" description="Helical" evidence="1">
    <location>
        <begin position="47"/>
        <end position="70"/>
    </location>
</feature>
<proteinExistence type="predicted"/>
<dbReference type="RefSeq" id="WP_093373540.1">
    <property type="nucleotide sequence ID" value="NZ_FOQA01000011.1"/>
</dbReference>
<keyword evidence="1" id="KW-1133">Transmembrane helix</keyword>
<dbReference type="AlphaFoldDB" id="A0A1I3H3Y9"/>
<accession>A0A1I3H3Y9</accession>
<keyword evidence="1" id="KW-0812">Transmembrane</keyword>
<organism evidence="2 3">
    <name type="scientific">Tindallia magadiensis</name>
    <dbReference type="NCBI Taxonomy" id="69895"/>
    <lineage>
        <taxon>Bacteria</taxon>
        <taxon>Bacillati</taxon>
        <taxon>Bacillota</taxon>
        <taxon>Clostridia</taxon>
        <taxon>Peptostreptococcales</taxon>
        <taxon>Tindalliaceae</taxon>
        <taxon>Tindallia</taxon>
    </lineage>
</organism>
<dbReference type="OrthoDB" id="2426074at2"/>